<proteinExistence type="predicted"/>
<feature type="region of interest" description="Disordered" evidence="1">
    <location>
        <begin position="1"/>
        <end position="75"/>
    </location>
</feature>
<comment type="caution">
    <text evidence="2">The sequence shown here is derived from an EMBL/GenBank/DDBJ whole genome shotgun (WGS) entry which is preliminary data.</text>
</comment>
<feature type="region of interest" description="Disordered" evidence="1">
    <location>
        <begin position="174"/>
        <end position="198"/>
    </location>
</feature>
<evidence type="ECO:0000313" key="2">
    <source>
        <dbReference type="EMBL" id="MDR6411710.1"/>
    </source>
</evidence>
<feature type="region of interest" description="Disordered" evidence="1">
    <location>
        <begin position="91"/>
        <end position="139"/>
    </location>
</feature>
<feature type="region of interest" description="Disordered" evidence="1">
    <location>
        <begin position="212"/>
        <end position="234"/>
    </location>
</feature>
<protein>
    <submittedName>
        <fullName evidence="2">Uncharacterized protein</fullName>
    </submittedName>
</protein>
<gene>
    <name evidence="2" type="ORF">J2804_005144</name>
</gene>
<reference evidence="2 3" key="1">
    <citation type="submission" date="2023-07" db="EMBL/GenBank/DDBJ databases">
        <title>Sorghum-associated microbial communities from plants grown in Nebraska, USA.</title>
        <authorList>
            <person name="Schachtman D."/>
        </authorList>
    </citation>
    <scope>NUCLEOTIDE SEQUENCE [LARGE SCALE GENOMIC DNA]</scope>
    <source>
        <strain evidence="2 3">DS1316</strain>
    </source>
</reference>
<feature type="compositionally biased region" description="Polar residues" evidence="1">
    <location>
        <begin position="51"/>
        <end position="60"/>
    </location>
</feature>
<sequence>MAVQIRRNAPPDAVQGRSDSPDATRGTSGARGRSKRLSAGGAVLQGLKQMTGWSRSSSVKPQRAPFASLPPASSTVQEDLIGDTVKWINRSAAARPQGTPKLTREQAQAAGKAVPRRAPPPPPRAGNAASSMPLDDDDDLMELHTASGKVITAPRPERAGNAASRIHLELTREQALAAGKPVPTRAPPPPPRAGNAASRIHLALTREQALAAGKPVPTRAPPPPPRAGNAASSIHLDDDDDLMELDTASGKVAPAPRSAVTQTAQGSARGAAHRQPGHGPLGPRRARSSWKPDLATIHEEKHSSGPLSSLGAHYDGIMRQLRSANTQAQNALTPPRIPLFASTKKKRAILEGKRGELQQHAAALGRLLNESGSAAVDEKTVRQLGREGHPEIPVSQLRAVDRDIAETLRQRRHVQKTLETVHKWIAEIDKTLA</sequence>
<name>A0ABU1LYZ7_9BURK</name>
<dbReference type="Proteomes" id="UP001264340">
    <property type="component" value="Unassembled WGS sequence"/>
</dbReference>
<accession>A0ABU1LYZ7</accession>
<dbReference type="RefSeq" id="WP_310125118.1">
    <property type="nucleotide sequence ID" value="NZ_JAVDQV010000014.1"/>
</dbReference>
<keyword evidence="3" id="KW-1185">Reference proteome</keyword>
<organism evidence="2 3">
    <name type="scientific">Paraburkholderia terricola</name>
    <dbReference type="NCBI Taxonomy" id="169427"/>
    <lineage>
        <taxon>Bacteria</taxon>
        <taxon>Pseudomonadati</taxon>
        <taxon>Pseudomonadota</taxon>
        <taxon>Betaproteobacteria</taxon>
        <taxon>Burkholderiales</taxon>
        <taxon>Burkholderiaceae</taxon>
        <taxon>Paraburkholderia</taxon>
    </lineage>
</organism>
<evidence type="ECO:0000313" key="3">
    <source>
        <dbReference type="Proteomes" id="UP001264340"/>
    </source>
</evidence>
<dbReference type="EMBL" id="JAVDRP010000012">
    <property type="protein sequence ID" value="MDR6411710.1"/>
    <property type="molecule type" value="Genomic_DNA"/>
</dbReference>
<feature type="region of interest" description="Disordered" evidence="1">
    <location>
        <begin position="250"/>
        <end position="289"/>
    </location>
</feature>
<evidence type="ECO:0000256" key="1">
    <source>
        <dbReference type="SAM" id="MobiDB-lite"/>
    </source>
</evidence>